<feature type="region of interest" description="Disordered" evidence="1">
    <location>
        <begin position="23"/>
        <end position="74"/>
    </location>
</feature>
<evidence type="ECO:0000313" key="2">
    <source>
        <dbReference type="EMBL" id="KAK5118388.1"/>
    </source>
</evidence>
<accession>A0AAN7TS05</accession>
<sequence length="139" mass="15155">MNLMRTYQRLVAATDMAALPRSAVEPSIDAPSAAAEPRPPVPTEFRTDSSSPQPVTRGRNPADGNTVACPRPTIPRPLSPLPWTSWSLTPTSLLVGERALQVVVFALHLVETEEGKRYEIEVVYVLSMSEDGGQVEMVE</sequence>
<name>A0AAN7TS05_9PEZI</name>
<evidence type="ECO:0000256" key="1">
    <source>
        <dbReference type="SAM" id="MobiDB-lite"/>
    </source>
</evidence>
<comment type="caution">
    <text evidence="2">The sequence shown here is derived from an EMBL/GenBank/DDBJ whole genome shotgun (WGS) entry which is preliminary data.</text>
</comment>
<protein>
    <submittedName>
        <fullName evidence="2">Uncharacterized protein</fullName>
    </submittedName>
</protein>
<reference evidence="2" key="1">
    <citation type="submission" date="2023-08" db="EMBL/GenBank/DDBJ databases">
        <title>Black Yeasts Isolated from many extreme environments.</title>
        <authorList>
            <person name="Coleine C."/>
            <person name="Stajich J.E."/>
            <person name="Selbmann L."/>
        </authorList>
    </citation>
    <scope>NUCLEOTIDE SEQUENCE</scope>
    <source>
        <strain evidence="2">CCFEE 5401</strain>
    </source>
</reference>
<dbReference type="Proteomes" id="UP001310890">
    <property type="component" value="Unassembled WGS sequence"/>
</dbReference>
<evidence type="ECO:0000313" key="3">
    <source>
        <dbReference type="Proteomes" id="UP001310890"/>
    </source>
</evidence>
<gene>
    <name evidence="2" type="ORF">LTR62_002902</name>
</gene>
<organism evidence="2 3">
    <name type="scientific">Meristemomyces frigidus</name>
    <dbReference type="NCBI Taxonomy" id="1508187"/>
    <lineage>
        <taxon>Eukaryota</taxon>
        <taxon>Fungi</taxon>
        <taxon>Dikarya</taxon>
        <taxon>Ascomycota</taxon>
        <taxon>Pezizomycotina</taxon>
        <taxon>Dothideomycetes</taxon>
        <taxon>Dothideomycetidae</taxon>
        <taxon>Mycosphaerellales</taxon>
        <taxon>Teratosphaeriaceae</taxon>
        <taxon>Meristemomyces</taxon>
    </lineage>
</organism>
<dbReference type="AlphaFoldDB" id="A0AAN7TS05"/>
<proteinExistence type="predicted"/>
<dbReference type="EMBL" id="JAVRRL010000002">
    <property type="protein sequence ID" value="KAK5118388.1"/>
    <property type="molecule type" value="Genomic_DNA"/>
</dbReference>